<dbReference type="Proteomes" id="UP001465976">
    <property type="component" value="Unassembled WGS sequence"/>
</dbReference>
<protein>
    <recommendedName>
        <fullName evidence="3">F-box domain-containing protein</fullName>
    </recommendedName>
</protein>
<organism evidence="1 2">
    <name type="scientific">Marasmius crinis-equi</name>
    <dbReference type="NCBI Taxonomy" id="585013"/>
    <lineage>
        <taxon>Eukaryota</taxon>
        <taxon>Fungi</taxon>
        <taxon>Dikarya</taxon>
        <taxon>Basidiomycota</taxon>
        <taxon>Agaricomycotina</taxon>
        <taxon>Agaricomycetes</taxon>
        <taxon>Agaricomycetidae</taxon>
        <taxon>Agaricales</taxon>
        <taxon>Marasmiineae</taxon>
        <taxon>Marasmiaceae</taxon>
        <taxon>Marasmius</taxon>
    </lineage>
</organism>
<gene>
    <name evidence="1" type="ORF">V5O48_014797</name>
</gene>
<reference evidence="1 2" key="1">
    <citation type="submission" date="2024-02" db="EMBL/GenBank/DDBJ databases">
        <title>A draft genome for the cacao thread blight pathogen Marasmius crinis-equi.</title>
        <authorList>
            <person name="Cohen S.P."/>
            <person name="Baruah I.K."/>
            <person name="Amoako-Attah I."/>
            <person name="Bukari Y."/>
            <person name="Meinhardt L.W."/>
            <person name="Bailey B.A."/>
        </authorList>
    </citation>
    <scope>NUCLEOTIDE SEQUENCE [LARGE SCALE GENOMIC DNA]</scope>
    <source>
        <strain evidence="1 2">GH-76</strain>
    </source>
</reference>
<dbReference type="Gene3D" id="3.80.10.10">
    <property type="entry name" value="Ribonuclease Inhibitor"/>
    <property type="match status" value="1"/>
</dbReference>
<evidence type="ECO:0008006" key="3">
    <source>
        <dbReference type="Google" id="ProtNLM"/>
    </source>
</evidence>
<name>A0ABR3EWL6_9AGAR</name>
<evidence type="ECO:0000313" key="2">
    <source>
        <dbReference type="Proteomes" id="UP001465976"/>
    </source>
</evidence>
<dbReference type="InterPro" id="IPR032675">
    <property type="entry name" value="LRR_dom_sf"/>
</dbReference>
<dbReference type="EMBL" id="JBAHYK010001649">
    <property type="protein sequence ID" value="KAL0567196.1"/>
    <property type="molecule type" value="Genomic_DNA"/>
</dbReference>
<keyword evidence="2" id="KW-1185">Reference proteome</keyword>
<evidence type="ECO:0000313" key="1">
    <source>
        <dbReference type="EMBL" id="KAL0567196.1"/>
    </source>
</evidence>
<accession>A0ABR3EWL6</accession>
<sequence length="560" mass="62721">MSSSYAPTLRCKTCDVCSVQFEGIVSPDVDPRLLRCPTAMTEKDSAIQNEWLESDKRLLEEQERKIRFQEAALQKMYAGQAIVRSRIWKRTSLKSALRRVPIEILNLIFKLACSEVQYDWRDRPGYPISLFTDDSRNIPAMLSEVCYLWRSVIHNTPDLWTDLCIMVPRISSEENHLQKILDRSGSRPLNLFVDIGPWMISRSPPPHVAVLCSALSCAGDLHISFDIVGGLDLTGVTYPHLKRLRLQAHSAFGMVNRFSYSRPQVQALVQAPSLEAFSIDSFADLGRDGIYPTSSISEFECQGQGSLTHAHLMELAARCPGIRSLNIMLRGSSFCFGPPQPLSLPRLERLVYNFDTSDRIIFLDTIIAPSLTHLTVPGDPSGEFTAGLFRFIERSGCRLLSFICNVPWEFDGRSVQSGWPAIFTRMPDLKSLEVKLSASRAWSGQDPFEDLRSALEDTSFLKALTSLHLSASAGGWRDLERGEMEELAGRFLSLVESRSLVDHALVVEPLQVAILHLDRLETGWGDVGFMPLTEALESRRQALEDSGTRCTVLFPPVAVN</sequence>
<proteinExistence type="predicted"/>
<comment type="caution">
    <text evidence="1">The sequence shown here is derived from an EMBL/GenBank/DDBJ whole genome shotgun (WGS) entry which is preliminary data.</text>
</comment>